<evidence type="ECO:0000313" key="2">
    <source>
        <dbReference type="EMBL" id="BAM03080.1"/>
    </source>
</evidence>
<dbReference type="RefSeq" id="WP_014436300.1">
    <property type="nucleotide sequence ID" value="NC_017080.1"/>
</dbReference>
<sequence>MPFPRDETSSPLGRLSAYGLAAVGVAGSASAAVVSVPITGTTTLPFVPGVDSLEYAFDLDGDLTADIAFNLADFGGDYNEKIFQIPPGGSGGGIFTDQDPGLLASLRINSFNEPSRQYAKVFSPGDVIGPATATGDVGFQADDGSQNLLVQLDDFAGYYVNNDASARPNPSLDSGILGFSFTADAGGTATNHFGYAVISYADGNKTPITLEGLFFESTPDTAITVPIPEPGSLALLAAGVAGLAGYRNRRAA</sequence>
<proteinExistence type="predicted"/>
<dbReference type="AlphaFoldDB" id="I0ICU2"/>
<dbReference type="KEGG" id="phm:PSMK_09210"/>
<dbReference type="HOGENOM" id="CLU_1102034_0_0_0"/>
<accession>I0ICU2</accession>
<name>I0ICU2_PHYMF</name>
<dbReference type="EMBL" id="AP012338">
    <property type="protein sequence ID" value="BAM03080.1"/>
    <property type="molecule type" value="Genomic_DNA"/>
</dbReference>
<feature type="domain" description="Ice-binding protein C-terminal" evidence="1">
    <location>
        <begin position="226"/>
        <end position="250"/>
    </location>
</feature>
<organism evidence="2 3">
    <name type="scientific">Phycisphaera mikurensis (strain NBRC 102666 / KCTC 22515 / FYK2301M01)</name>
    <dbReference type="NCBI Taxonomy" id="1142394"/>
    <lineage>
        <taxon>Bacteria</taxon>
        <taxon>Pseudomonadati</taxon>
        <taxon>Planctomycetota</taxon>
        <taxon>Phycisphaerae</taxon>
        <taxon>Phycisphaerales</taxon>
        <taxon>Phycisphaeraceae</taxon>
        <taxon>Phycisphaera</taxon>
    </lineage>
</organism>
<reference evidence="2 3" key="1">
    <citation type="submission" date="2012-02" db="EMBL/GenBank/DDBJ databases">
        <title>Complete genome sequence of Phycisphaera mikurensis NBRC 102666.</title>
        <authorList>
            <person name="Ankai A."/>
            <person name="Hosoyama A."/>
            <person name="Terui Y."/>
            <person name="Sekine M."/>
            <person name="Fukai R."/>
            <person name="Kato Y."/>
            <person name="Nakamura S."/>
            <person name="Yamada-Narita S."/>
            <person name="Kawakoshi A."/>
            <person name="Fukunaga Y."/>
            <person name="Yamazaki S."/>
            <person name="Fujita N."/>
        </authorList>
    </citation>
    <scope>NUCLEOTIDE SEQUENCE [LARGE SCALE GENOMIC DNA]</scope>
    <source>
        <strain evidence="3">NBRC 102666 / KCTC 22515 / FYK2301M01</strain>
    </source>
</reference>
<dbReference type="Pfam" id="PF07589">
    <property type="entry name" value="PEP-CTERM"/>
    <property type="match status" value="1"/>
</dbReference>
<keyword evidence="3" id="KW-1185">Reference proteome</keyword>
<protein>
    <recommendedName>
        <fullName evidence="1">Ice-binding protein C-terminal domain-containing protein</fullName>
    </recommendedName>
</protein>
<dbReference type="NCBIfam" id="TIGR02595">
    <property type="entry name" value="PEP_CTERM"/>
    <property type="match status" value="1"/>
</dbReference>
<gene>
    <name evidence="2" type="ordered locus">PSMK_09210</name>
</gene>
<evidence type="ECO:0000313" key="3">
    <source>
        <dbReference type="Proteomes" id="UP000007881"/>
    </source>
</evidence>
<evidence type="ECO:0000259" key="1">
    <source>
        <dbReference type="Pfam" id="PF07589"/>
    </source>
</evidence>
<dbReference type="InterPro" id="IPR013424">
    <property type="entry name" value="Ice-binding_C"/>
</dbReference>
<dbReference type="STRING" id="1142394.PSMK_09210"/>
<dbReference type="Proteomes" id="UP000007881">
    <property type="component" value="Chromosome"/>
</dbReference>